<dbReference type="PRINTS" id="PR01084">
    <property type="entry name" value="NAHEXCHNGR"/>
</dbReference>
<dbReference type="Pfam" id="PF00999">
    <property type="entry name" value="Na_H_Exchanger"/>
    <property type="match status" value="1"/>
</dbReference>
<dbReference type="Gene3D" id="6.10.140.1330">
    <property type="match status" value="1"/>
</dbReference>
<feature type="transmembrane region" description="Helical" evidence="10">
    <location>
        <begin position="422"/>
        <end position="442"/>
    </location>
</feature>
<feature type="transmembrane region" description="Helical" evidence="10">
    <location>
        <begin position="156"/>
        <end position="179"/>
    </location>
</feature>
<keyword evidence="5" id="KW-0915">Sodium</keyword>
<feature type="transmembrane region" description="Helical" evidence="10">
    <location>
        <begin position="57"/>
        <end position="78"/>
    </location>
</feature>
<keyword evidence="13" id="KW-1185">Reference proteome</keyword>
<evidence type="ECO:0000313" key="12">
    <source>
        <dbReference type="EMBL" id="CBY15570.1"/>
    </source>
</evidence>
<dbReference type="GO" id="GO:0015386">
    <property type="term" value="F:potassium:proton antiporter activity"/>
    <property type="evidence" value="ECO:0007669"/>
    <property type="project" value="TreeGrafter"/>
</dbReference>
<evidence type="ECO:0000256" key="3">
    <source>
        <dbReference type="ARBA" id="ARBA00022692"/>
    </source>
</evidence>
<feature type="transmembrane region" description="Helical" evidence="10">
    <location>
        <begin position="270"/>
        <end position="291"/>
    </location>
</feature>
<dbReference type="GO" id="GO:0051453">
    <property type="term" value="P:regulation of intracellular pH"/>
    <property type="evidence" value="ECO:0007669"/>
    <property type="project" value="TreeGrafter"/>
</dbReference>
<evidence type="ECO:0000256" key="1">
    <source>
        <dbReference type="ARBA" id="ARBA00004141"/>
    </source>
</evidence>
<feature type="transmembrane region" description="Helical" evidence="10">
    <location>
        <begin position="454"/>
        <end position="479"/>
    </location>
</feature>
<evidence type="ECO:0000256" key="7">
    <source>
        <dbReference type="ARBA" id="ARBA00023136"/>
    </source>
</evidence>
<dbReference type="InParanoid" id="E4Y123"/>
<feature type="domain" description="Cation/H+ exchanger transmembrane" evidence="11">
    <location>
        <begin position="76"/>
        <end position="480"/>
    </location>
</feature>
<dbReference type="GO" id="GO:0015385">
    <property type="term" value="F:sodium:proton antiporter activity"/>
    <property type="evidence" value="ECO:0007669"/>
    <property type="project" value="InterPro"/>
</dbReference>
<dbReference type="InterPro" id="IPR006153">
    <property type="entry name" value="Cation/H_exchanger_TM"/>
</dbReference>
<evidence type="ECO:0000259" key="11">
    <source>
        <dbReference type="Pfam" id="PF00999"/>
    </source>
</evidence>
<dbReference type="PANTHER" id="PTHR10110">
    <property type="entry name" value="SODIUM/HYDROGEN EXCHANGER"/>
    <property type="match status" value="1"/>
</dbReference>
<evidence type="ECO:0000256" key="10">
    <source>
        <dbReference type="SAM" id="Phobius"/>
    </source>
</evidence>
<name>E4Y123_OIKDI</name>
<protein>
    <recommendedName>
        <fullName evidence="9">Sodium/hydrogen exchanger</fullName>
    </recommendedName>
</protein>
<feature type="transmembrane region" description="Helical" evidence="10">
    <location>
        <begin position="85"/>
        <end position="103"/>
    </location>
</feature>
<evidence type="ECO:0000256" key="4">
    <source>
        <dbReference type="ARBA" id="ARBA00022989"/>
    </source>
</evidence>
<dbReference type="GO" id="GO:0005886">
    <property type="term" value="C:plasma membrane"/>
    <property type="evidence" value="ECO:0007669"/>
    <property type="project" value="TreeGrafter"/>
</dbReference>
<feature type="transmembrane region" description="Helical" evidence="10">
    <location>
        <begin position="123"/>
        <end position="144"/>
    </location>
</feature>
<evidence type="ECO:0000256" key="8">
    <source>
        <dbReference type="ARBA" id="ARBA00023201"/>
    </source>
</evidence>
<comment type="similarity">
    <text evidence="9">Belongs to the monovalent cation:proton antiporter 1 (CPA1) transporter (TC 2.A.36) family.</text>
</comment>
<keyword evidence="9" id="KW-0050">Antiport</keyword>
<accession>E4Y123</accession>
<evidence type="ECO:0000256" key="9">
    <source>
        <dbReference type="RuleBase" id="RU003722"/>
    </source>
</evidence>
<dbReference type="InterPro" id="IPR018422">
    <property type="entry name" value="Cation/H_exchanger_CPA1"/>
</dbReference>
<keyword evidence="7 10" id="KW-0472">Membrane</keyword>
<feature type="transmembrane region" description="Helical" evidence="10">
    <location>
        <begin position="326"/>
        <end position="343"/>
    </location>
</feature>
<dbReference type="EMBL" id="FN653559">
    <property type="protein sequence ID" value="CBY15570.1"/>
    <property type="molecule type" value="Genomic_DNA"/>
</dbReference>
<organism evidence="12">
    <name type="scientific">Oikopleura dioica</name>
    <name type="common">Tunicate</name>
    <dbReference type="NCBI Taxonomy" id="34765"/>
    <lineage>
        <taxon>Eukaryota</taxon>
        <taxon>Metazoa</taxon>
        <taxon>Chordata</taxon>
        <taxon>Tunicata</taxon>
        <taxon>Appendicularia</taxon>
        <taxon>Copelata</taxon>
        <taxon>Oikopleuridae</taxon>
        <taxon>Oikopleura</taxon>
    </lineage>
</organism>
<keyword evidence="6 9" id="KW-0406">Ion transport</keyword>
<sequence>MGLSTVNRSEINNPAHDGHDSLDYQDPFLIVWGASHDPAPIGHKLPILTTAYGHVEIPLIITLFILLMGILKIILPYANKLSPKVPDCCLLISLGFAIGGLVFCTRDFGFHNESYINIVQSLFNPSTFFLILLPPIVLEAGYYMPKGPFMHNIGTILTYAIIGTIFNSFCTGGALYGVYKAGWMPGLDDAHEMPVSPLHMLLFGSIISAVDPVAVIAVFEEIQVNMLLYICVFGESLLNDGVAVVLFKVFEAFLGMDEADIDAKNILRAVLKFFVVAGGGTLFGIVCGYVGAFSTKYTQNKTLVEPLFIFGVSYACYLAAEAFGLSAILAIVFCGFTMVTYAEHNISAKSHTVVKQSMKLIAHISEMIIFILLGTSAVTDFWVHWNTAFVMWTLLFISVFRLISVYGLTAVLNRNRVEKISFVDQFIMAYGGLRGGIAFGLMKLTSLQLVPHANAMLCVTLVVVFFTSFIQGATAGPFVQLLHVRKKNNAQKGMNEEVYYRAMGHLNSGINDVVGRYGMSSILRRFARFNAKYINPVFTRDALKNKDQEILEINKRMNIKEATKIVGGNLKTAMPTTAAKMNIAQMMLPNVAMMLPGLGHLISETDKKQEEAEENIILHAHLKKGLLETKDKLETKAIIGETKDTRNANVLKTYKKELAAIRRRSETHRHKHERVTGNAVVTSGDSHYLRPAEALSRRAFFSVPRERHISERHVSVMDTIPDKSGSDDCISITSEKSMIAHPWRYTQEHEGQLKLFQF</sequence>
<evidence type="ECO:0000256" key="2">
    <source>
        <dbReference type="ARBA" id="ARBA00022448"/>
    </source>
</evidence>
<dbReference type="PANTHER" id="PTHR10110:SF98">
    <property type="entry name" value="SODIUM_HYDROGEN EXCHANGER"/>
    <property type="match status" value="1"/>
</dbReference>
<dbReference type="OrthoDB" id="196264at2759"/>
<keyword evidence="2 9" id="KW-0813">Transport</keyword>
<dbReference type="AlphaFoldDB" id="E4Y123"/>
<dbReference type="InterPro" id="IPR004709">
    <property type="entry name" value="NaH_exchanger"/>
</dbReference>
<comment type="subcellular location">
    <subcellularLocation>
        <location evidence="1">Membrane</location>
        <topology evidence="1">Multi-pass membrane protein</topology>
    </subcellularLocation>
</comment>
<feature type="transmembrane region" description="Helical" evidence="10">
    <location>
        <begin position="364"/>
        <end position="383"/>
    </location>
</feature>
<proteinExistence type="inferred from homology"/>
<keyword evidence="8 9" id="KW-0739">Sodium transport</keyword>
<evidence type="ECO:0000256" key="5">
    <source>
        <dbReference type="ARBA" id="ARBA00023053"/>
    </source>
</evidence>
<evidence type="ECO:0000256" key="6">
    <source>
        <dbReference type="ARBA" id="ARBA00023065"/>
    </source>
</evidence>
<keyword evidence="3 9" id="KW-0812">Transmembrane</keyword>
<feature type="transmembrane region" description="Helical" evidence="10">
    <location>
        <begin position="199"/>
        <end position="219"/>
    </location>
</feature>
<feature type="transmembrane region" description="Helical" evidence="10">
    <location>
        <begin position="389"/>
        <end position="410"/>
    </location>
</feature>
<dbReference type="Proteomes" id="UP000001307">
    <property type="component" value="Unassembled WGS sequence"/>
</dbReference>
<keyword evidence="4 10" id="KW-1133">Transmembrane helix</keyword>
<evidence type="ECO:0000313" key="13">
    <source>
        <dbReference type="Proteomes" id="UP000001307"/>
    </source>
</evidence>
<reference evidence="12" key="1">
    <citation type="journal article" date="2010" name="Science">
        <title>Plasticity of animal genome architecture unmasked by rapid evolution of a pelagic tunicate.</title>
        <authorList>
            <person name="Denoeud F."/>
            <person name="Henriet S."/>
            <person name="Mungpakdee S."/>
            <person name="Aury J.M."/>
            <person name="Da Silva C."/>
            <person name="Brinkmann H."/>
            <person name="Mikhaleva J."/>
            <person name="Olsen L.C."/>
            <person name="Jubin C."/>
            <person name="Canestro C."/>
            <person name="Bouquet J.M."/>
            <person name="Danks G."/>
            <person name="Poulain J."/>
            <person name="Campsteijn C."/>
            <person name="Adamski M."/>
            <person name="Cross I."/>
            <person name="Yadetie F."/>
            <person name="Muffato M."/>
            <person name="Louis A."/>
            <person name="Butcher S."/>
            <person name="Tsagkogeorga G."/>
            <person name="Konrad A."/>
            <person name="Singh S."/>
            <person name="Jensen M.F."/>
            <person name="Cong E.H."/>
            <person name="Eikeseth-Otteraa H."/>
            <person name="Noel B."/>
            <person name="Anthouard V."/>
            <person name="Porcel B.M."/>
            <person name="Kachouri-Lafond R."/>
            <person name="Nishino A."/>
            <person name="Ugolini M."/>
            <person name="Chourrout P."/>
            <person name="Nishida H."/>
            <person name="Aasland R."/>
            <person name="Huzurbazar S."/>
            <person name="Westhof E."/>
            <person name="Delsuc F."/>
            <person name="Lehrach H."/>
            <person name="Reinhardt R."/>
            <person name="Weissenbach J."/>
            <person name="Roy S.W."/>
            <person name="Artiguenave F."/>
            <person name="Postlethwait J.H."/>
            <person name="Manak J.R."/>
            <person name="Thompson E.M."/>
            <person name="Jaillon O."/>
            <person name="Du Pasquier L."/>
            <person name="Boudinot P."/>
            <person name="Liberles D.A."/>
            <person name="Volff J.N."/>
            <person name="Philippe H."/>
            <person name="Lenhard B."/>
            <person name="Roest Crollius H."/>
            <person name="Wincker P."/>
            <person name="Chourrout D."/>
        </authorList>
    </citation>
    <scope>NUCLEOTIDE SEQUENCE [LARGE SCALE GENOMIC DNA]</scope>
</reference>
<dbReference type="NCBIfam" id="TIGR00840">
    <property type="entry name" value="b_cpa1"/>
    <property type="match status" value="1"/>
</dbReference>
<gene>
    <name evidence="12" type="ORF">GSOID_T00013868001</name>
</gene>
<dbReference type="GO" id="GO:0098719">
    <property type="term" value="P:sodium ion import across plasma membrane"/>
    <property type="evidence" value="ECO:0007669"/>
    <property type="project" value="TreeGrafter"/>
</dbReference>